<comment type="cofactor">
    <cofactor evidence="1 4 6">
        <name>pyridoxal 5'-phosphate</name>
        <dbReference type="ChEBI" id="CHEBI:597326"/>
    </cofactor>
</comment>
<dbReference type="FunCoup" id="A0A6J1X635">
    <property type="interactions" value="239"/>
</dbReference>
<dbReference type="GO" id="GO:0008453">
    <property type="term" value="F:alanine-glyoxylate transaminase activity"/>
    <property type="evidence" value="ECO:0007669"/>
    <property type="project" value="UniProtKB-EC"/>
</dbReference>
<organism evidence="8 9">
    <name type="scientific">Galleria mellonella</name>
    <name type="common">Greater wax moth</name>
    <dbReference type="NCBI Taxonomy" id="7137"/>
    <lineage>
        <taxon>Eukaryota</taxon>
        <taxon>Metazoa</taxon>
        <taxon>Ecdysozoa</taxon>
        <taxon>Arthropoda</taxon>
        <taxon>Hexapoda</taxon>
        <taxon>Insecta</taxon>
        <taxon>Pterygota</taxon>
        <taxon>Neoptera</taxon>
        <taxon>Endopterygota</taxon>
        <taxon>Lepidoptera</taxon>
        <taxon>Glossata</taxon>
        <taxon>Ditrysia</taxon>
        <taxon>Pyraloidea</taxon>
        <taxon>Pyralidae</taxon>
        <taxon>Galleriinae</taxon>
        <taxon>Galleria</taxon>
    </lineage>
</organism>
<protein>
    <recommendedName>
        <fullName evidence="4">Alanine--glyoxylate aminotransferase</fullName>
        <ecNumber evidence="4">2.6.1.44</ecNumber>
    </recommendedName>
</protein>
<dbReference type="GO" id="GO:0005777">
    <property type="term" value="C:peroxisome"/>
    <property type="evidence" value="ECO:0007669"/>
    <property type="project" value="TreeGrafter"/>
</dbReference>
<dbReference type="InterPro" id="IPR015421">
    <property type="entry name" value="PyrdxlP-dep_Trfase_major"/>
</dbReference>
<evidence type="ECO:0000256" key="6">
    <source>
        <dbReference type="PIRSR" id="PIRSR000524-50"/>
    </source>
</evidence>
<dbReference type="GO" id="GO:0019265">
    <property type="term" value="P:glycine biosynthetic process, by transamination of glyoxylate"/>
    <property type="evidence" value="ECO:0007669"/>
    <property type="project" value="TreeGrafter"/>
</dbReference>
<dbReference type="Pfam" id="PF00266">
    <property type="entry name" value="Aminotran_5"/>
    <property type="match status" value="1"/>
</dbReference>
<evidence type="ECO:0000256" key="1">
    <source>
        <dbReference type="ARBA" id="ARBA00001933"/>
    </source>
</evidence>
<dbReference type="RefSeq" id="XP_026761676.2">
    <property type="nucleotide sequence ID" value="XM_026905875.3"/>
</dbReference>
<gene>
    <name evidence="9" type="primary">LOC113520522</name>
</gene>
<evidence type="ECO:0000256" key="2">
    <source>
        <dbReference type="ARBA" id="ARBA00009236"/>
    </source>
</evidence>
<evidence type="ECO:0000256" key="3">
    <source>
        <dbReference type="ARBA" id="ARBA00022898"/>
    </source>
</evidence>
<keyword evidence="3 4" id="KW-0663">Pyridoxal phosphate</keyword>
<dbReference type="PIRSF" id="PIRSF000524">
    <property type="entry name" value="SPT"/>
    <property type="match status" value="1"/>
</dbReference>
<dbReference type="PANTHER" id="PTHR21152">
    <property type="entry name" value="AMINOTRANSFERASE CLASS V"/>
    <property type="match status" value="1"/>
</dbReference>
<dbReference type="Gene3D" id="3.40.640.10">
    <property type="entry name" value="Type I PLP-dependent aspartate aminotransferase-like (Major domain)"/>
    <property type="match status" value="1"/>
</dbReference>
<dbReference type="PANTHER" id="PTHR21152:SF40">
    <property type="entry name" value="ALANINE--GLYOXYLATE AMINOTRANSFERASE"/>
    <property type="match status" value="1"/>
</dbReference>
<dbReference type="AlphaFoldDB" id="A0A6J1X635"/>
<keyword evidence="9" id="KW-0808">Transferase</keyword>
<sequence>MYEEKLIVPRPTIVDRQFTKPLLCGPGPCDIWPSVAEALSKPVLSPLCDELFDVMDDIRAGLQYLFQTKSKLVLAISGSGHSGMETVISNIVGPNETILICCRGIWDDRALEMSKRYGIKTKVHRILFNNTFSLTLIEGIVKILRPKALFITHGDSSTGSVQKLEGLGKLCHKYGALLLVDTVVSLASEPFFMDEWGVDGVYSSTQKGLSGPAGISPIAFSERAQEVIKKRNFKPPFYFDIELLAAQWNCFGNTRQYHHTLSPPLLWALRSCLKEVINETLPKVWARHAETTAHFHKRIEQLSLELLIPKPEDRLVTVTTVVLPKGYDYMEFVKYMRNKHNILIFPGLGPTVGKALRIGIMGVNSTIQVADAIADAMADTLIALKKSSL</sequence>
<feature type="binding site" evidence="5">
    <location>
        <position position="357"/>
    </location>
    <ligand>
        <name>substrate</name>
    </ligand>
</feature>
<evidence type="ECO:0000259" key="7">
    <source>
        <dbReference type="Pfam" id="PF00266"/>
    </source>
</evidence>
<dbReference type="GO" id="GO:0004760">
    <property type="term" value="F:L-serine-pyruvate transaminase activity"/>
    <property type="evidence" value="ECO:0007669"/>
    <property type="project" value="TreeGrafter"/>
</dbReference>
<name>A0A6J1X635_GALME</name>
<comment type="catalytic activity">
    <reaction evidence="4">
        <text>glyoxylate + L-alanine = glycine + pyruvate</text>
        <dbReference type="Rhea" id="RHEA:24248"/>
        <dbReference type="ChEBI" id="CHEBI:15361"/>
        <dbReference type="ChEBI" id="CHEBI:36655"/>
        <dbReference type="ChEBI" id="CHEBI:57305"/>
        <dbReference type="ChEBI" id="CHEBI:57972"/>
        <dbReference type="EC" id="2.6.1.44"/>
    </reaction>
</comment>
<dbReference type="Gene3D" id="3.90.1150.10">
    <property type="entry name" value="Aspartate Aminotransferase, domain 1"/>
    <property type="match status" value="1"/>
</dbReference>
<dbReference type="KEGG" id="gmw:113520522"/>
<dbReference type="InterPro" id="IPR015424">
    <property type="entry name" value="PyrdxlP-dep_Trfase"/>
</dbReference>
<evidence type="ECO:0000256" key="4">
    <source>
        <dbReference type="PIRNR" id="PIRNR000524"/>
    </source>
</evidence>
<dbReference type="GeneID" id="113520522"/>
<feature type="domain" description="Aminotransferase class V" evidence="7">
    <location>
        <begin position="50"/>
        <end position="347"/>
    </location>
</feature>
<dbReference type="InterPro" id="IPR024169">
    <property type="entry name" value="SP_NH2Trfase/AEP_transaminase"/>
</dbReference>
<keyword evidence="8" id="KW-1185">Reference proteome</keyword>
<accession>A0A6J1X635</accession>
<dbReference type="InterPro" id="IPR000192">
    <property type="entry name" value="Aminotrans_V_dom"/>
</dbReference>
<evidence type="ECO:0000256" key="5">
    <source>
        <dbReference type="PIRSR" id="PIRSR000524-1"/>
    </source>
</evidence>
<dbReference type="SUPFAM" id="SSF53383">
    <property type="entry name" value="PLP-dependent transferases"/>
    <property type="match status" value="1"/>
</dbReference>
<reference evidence="9" key="1">
    <citation type="submission" date="2025-08" db="UniProtKB">
        <authorList>
            <consortium name="RefSeq"/>
        </authorList>
    </citation>
    <scope>IDENTIFICATION</scope>
    <source>
        <tissue evidence="9">Whole larvae</tissue>
    </source>
</reference>
<feature type="modified residue" description="N6-(pyridoxal phosphate)lysine" evidence="6">
    <location>
        <position position="207"/>
    </location>
</feature>
<dbReference type="EC" id="2.6.1.44" evidence="4"/>
<evidence type="ECO:0000313" key="9">
    <source>
        <dbReference type="RefSeq" id="XP_026761676.2"/>
    </source>
</evidence>
<evidence type="ECO:0000313" key="8">
    <source>
        <dbReference type="Proteomes" id="UP001652740"/>
    </source>
</evidence>
<comment type="similarity">
    <text evidence="2 4">Belongs to the class-V pyridoxal-phosphate-dependent aminotransferase family.</text>
</comment>
<dbReference type="InterPro" id="IPR015422">
    <property type="entry name" value="PyrdxlP-dep_Trfase_small"/>
</dbReference>
<dbReference type="InParanoid" id="A0A6J1X635"/>
<dbReference type="Proteomes" id="UP001652740">
    <property type="component" value="Unplaced"/>
</dbReference>
<keyword evidence="9" id="KW-0032">Aminotransferase</keyword>
<proteinExistence type="inferred from homology"/>